<dbReference type="AlphaFoldDB" id="A0A7M2YA61"/>
<dbReference type="InterPro" id="IPR053147">
    <property type="entry name" value="Hsp_HslJ-like"/>
</dbReference>
<dbReference type="RefSeq" id="WP_193811219.1">
    <property type="nucleotide sequence ID" value="NZ_CP040442.1"/>
</dbReference>
<dbReference type="KEGG" id="kfa:Q73A0000_12130"/>
<keyword evidence="4" id="KW-1185">Reference proteome</keyword>
<feature type="signal peptide" evidence="1">
    <location>
        <begin position="1"/>
        <end position="18"/>
    </location>
</feature>
<proteinExistence type="predicted"/>
<dbReference type="Gene3D" id="2.40.128.270">
    <property type="match status" value="1"/>
</dbReference>
<keyword evidence="1" id="KW-0732">Signal</keyword>
<dbReference type="PANTHER" id="PTHR35535">
    <property type="entry name" value="HEAT SHOCK PROTEIN HSLJ"/>
    <property type="match status" value="1"/>
</dbReference>
<gene>
    <name evidence="3" type="ORF">Q73A0000_12130</name>
</gene>
<sequence>MKKIVAGFIAIFGLLLLANCTTQTNVSQNVKRDWMLVEFQGFTKDSMMSNKAHLNLSDQKEPGKFSANMGCNNMFGSAVFNANGTVKFSQIGSTMMFCDKAMDLESTFAKALPTMTSYKIDGHYLTLSNASGKKMKFVAADWD</sequence>
<dbReference type="Pfam" id="PF03724">
    <property type="entry name" value="META"/>
    <property type="match status" value="1"/>
</dbReference>
<feature type="domain" description="DUF306" evidence="2">
    <location>
        <begin position="31"/>
        <end position="135"/>
    </location>
</feature>
<name>A0A7M2YA61_9FLAO</name>
<dbReference type="InterPro" id="IPR005184">
    <property type="entry name" value="DUF306_Meta_HslJ"/>
</dbReference>
<evidence type="ECO:0000313" key="3">
    <source>
        <dbReference type="EMBL" id="QOW11051.1"/>
    </source>
</evidence>
<accession>A0A7M2YA61</accession>
<dbReference type="Proteomes" id="UP000594195">
    <property type="component" value="Chromosome"/>
</dbReference>
<feature type="chain" id="PRO_5032619078" evidence="1">
    <location>
        <begin position="19"/>
        <end position="143"/>
    </location>
</feature>
<protein>
    <submittedName>
        <fullName evidence="3">META domain-containing protein</fullName>
    </submittedName>
</protein>
<evidence type="ECO:0000259" key="2">
    <source>
        <dbReference type="Pfam" id="PF03724"/>
    </source>
</evidence>
<reference evidence="3 4" key="1">
    <citation type="submission" date="2019-05" db="EMBL/GenBank/DDBJ databases">
        <title>Chryseobacterium sp. isolated from King George Island, maritime Antarctica.</title>
        <authorList>
            <person name="Peng X."/>
        </authorList>
    </citation>
    <scope>NUCLEOTIDE SEQUENCE [LARGE SCALE GENOMIC DNA]</scope>
    <source>
        <strain evidence="3 4">7-3A</strain>
    </source>
</reference>
<dbReference type="PANTHER" id="PTHR35535:SF1">
    <property type="entry name" value="HEAT SHOCK PROTEIN HSLJ"/>
    <property type="match status" value="1"/>
</dbReference>
<dbReference type="InterPro" id="IPR038670">
    <property type="entry name" value="HslJ-like_sf"/>
</dbReference>
<dbReference type="EMBL" id="CP040442">
    <property type="protein sequence ID" value="QOW11051.1"/>
    <property type="molecule type" value="Genomic_DNA"/>
</dbReference>
<evidence type="ECO:0000313" key="4">
    <source>
        <dbReference type="Proteomes" id="UP000594195"/>
    </source>
</evidence>
<evidence type="ECO:0000256" key="1">
    <source>
        <dbReference type="SAM" id="SignalP"/>
    </source>
</evidence>
<organism evidence="3 4">
    <name type="scientific">Kaistella flava</name>
    <name type="common">ex Peng et al. 2021</name>
    <dbReference type="NCBI Taxonomy" id="2038776"/>
    <lineage>
        <taxon>Bacteria</taxon>
        <taxon>Pseudomonadati</taxon>
        <taxon>Bacteroidota</taxon>
        <taxon>Flavobacteriia</taxon>
        <taxon>Flavobacteriales</taxon>
        <taxon>Weeksellaceae</taxon>
        <taxon>Chryseobacterium group</taxon>
        <taxon>Kaistella</taxon>
    </lineage>
</organism>